<dbReference type="PANTHER" id="PTHR46623:SF10">
    <property type="entry name" value="CARBOXYMETHYLENEBUTENOLIDASE HOMOLOG"/>
    <property type="match status" value="1"/>
</dbReference>
<organism evidence="2 3">
    <name type="scientific">Amycolatopsis minnesotensis</name>
    <dbReference type="NCBI Taxonomy" id="337894"/>
    <lineage>
        <taxon>Bacteria</taxon>
        <taxon>Bacillati</taxon>
        <taxon>Actinomycetota</taxon>
        <taxon>Actinomycetes</taxon>
        <taxon>Pseudonocardiales</taxon>
        <taxon>Pseudonocardiaceae</taxon>
        <taxon>Amycolatopsis</taxon>
    </lineage>
</organism>
<dbReference type="PANTHER" id="PTHR46623">
    <property type="entry name" value="CARBOXYMETHYLENEBUTENOLIDASE-RELATED"/>
    <property type="match status" value="1"/>
</dbReference>
<evidence type="ECO:0000259" key="1">
    <source>
        <dbReference type="Pfam" id="PF01738"/>
    </source>
</evidence>
<dbReference type="Proteomes" id="UP001501116">
    <property type="component" value="Unassembled WGS sequence"/>
</dbReference>
<dbReference type="InterPro" id="IPR051049">
    <property type="entry name" value="Dienelactone_hydrolase-like"/>
</dbReference>
<feature type="domain" description="Dienelactone hydrolase" evidence="1">
    <location>
        <begin position="17"/>
        <end position="241"/>
    </location>
</feature>
<dbReference type="InterPro" id="IPR029058">
    <property type="entry name" value="AB_hydrolase_fold"/>
</dbReference>
<dbReference type="RefSeq" id="WP_344424893.1">
    <property type="nucleotide sequence ID" value="NZ_BAAANN010000024.1"/>
</dbReference>
<name>A0ABP5D311_9PSEU</name>
<reference evidence="3" key="1">
    <citation type="journal article" date="2019" name="Int. J. Syst. Evol. Microbiol.">
        <title>The Global Catalogue of Microorganisms (GCM) 10K type strain sequencing project: providing services to taxonomists for standard genome sequencing and annotation.</title>
        <authorList>
            <consortium name="The Broad Institute Genomics Platform"/>
            <consortium name="The Broad Institute Genome Sequencing Center for Infectious Disease"/>
            <person name="Wu L."/>
            <person name="Ma J."/>
        </authorList>
    </citation>
    <scope>NUCLEOTIDE SEQUENCE [LARGE SCALE GENOMIC DNA]</scope>
    <source>
        <strain evidence="3">JCM 14545</strain>
    </source>
</reference>
<dbReference type="Gene3D" id="3.40.50.1820">
    <property type="entry name" value="alpha/beta hydrolase"/>
    <property type="match status" value="1"/>
</dbReference>
<gene>
    <name evidence="2" type="ORF">GCM10009754_54920</name>
</gene>
<accession>A0ABP5D311</accession>
<protein>
    <submittedName>
        <fullName evidence="2">Dienelactone hydrolase family protein</fullName>
    </submittedName>
</protein>
<dbReference type="EMBL" id="BAAANN010000024">
    <property type="protein sequence ID" value="GAA1973184.1"/>
    <property type="molecule type" value="Genomic_DNA"/>
</dbReference>
<dbReference type="Pfam" id="PF01738">
    <property type="entry name" value="DLH"/>
    <property type="match status" value="1"/>
</dbReference>
<keyword evidence="3" id="KW-1185">Reference proteome</keyword>
<proteinExistence type="predicted"/>
<keyword evidence="2" id="KW-0378">Hydrolase</keyword>
<comment type="caution">
    <text evidence="2">The sequence shown here is derived from an EMBL/GenBank/DDBJ whole genome shotgun (WGS) entry which is preliminary data.</text>
</comment>
<dbReference type="InterPro" id="IPR002925">
    <property type="entry name" value="Dienelactn_hydro"/>
</dbReference>
<sequence>MPRTDVAVPTGDGVCAATLHTPAGDAPSPAVILYPDAAGPRETFAVMADRLAALGYAVLLPDPYYRTGGYAPFDVATVFGDPDERKRLMDLVASVTAETIVRDTGAFLTFLESRSEVSGTAVGTTGYCMGGRASLTAAGHYPGRIAAAASFHGGNLAKEDDPDSPHLRADRIGASVYVAGAEDDASFPAEQAERLEGALTGAGVRHTVETYPAAHGFAVADNPTYDADAAERHWAALTRLYADTLGG</sequence>
<evidence type="ECO:0000313" key="3">
    <source>
        <dbReference type="Proteomes" id="UP001501116"/>
    </source>
</evidence>
<evidence type="ECO:0000313" key="2">
    <source>
        <dbReference type="EMBL" id="GAA1973184.1"/>
    </source>
</evidence>
<dbReference type="GO" id="GO:0016787">
    <property type="term" value="F:hydrolase activity"/>
    <property type="evidence" value="ECO:0007669"/>
    <property type="project" value="UniProtKB-KW"/>
</dbReference>
<dbReference type="SUPFAM" id="SSF53474">
    <property type="entry name" value="alpha/beta-Hydrolases"/>
    <property type="match status" value="1"/>
</dbReference>